<reference evidence="2" key="1">
    <citation type="journal article" date="2019" name="Int. J. Syst. Evol. Microbiol.">
        <title>The Global Catalogue of Microorganisms (GCM) 10K type strain sequencing project: providing services to taxonomists for standard genome sequencing and annotation.</title>
        <authorList>
            <consortium name="The Broad Institute Genomics Platform"/>
            <consortium name="The Broad Institute Genome Sequencing Center for Infectious Disease"/>
            <person name="Wu L."/>
            <person name="Ma J."/>
        </authorList>
    </citation>
    <scope>NUCLEOTIDE SEQUENCE [LARGE SCALE GENOMIC DNA]</scope>
    <source>
        <strain evidence="2">JCM 16923</strain>
    </source>
</reference>
<organism evidence="1 2">
    <name type="scientific">Gordonia caeni</name>
    <dbReference type="NCBI Taxonomy" id="1007097"/>
    <lineage>
        <taxon>Bacteria</taxon>
        <taxon>Bacillati</taxon>
        <taxon>Actinomycetota</taxon>
        <taxon>Actinomycetes</taxon>
        <taxon>Mycobacteriales</taxon>
        <taxon>Gordoniaceae</taxon>
        <taxon>Gordonia</taxon>
    </lineage>
</organism>
<keyword evidence="2" id="KW-1185">Reference proteome</keyword>
<gene>
    <name evidence="1" type="ORF">GCM10022231_16380</name>
</gene>
<proteinExistence type="predicted"/>
<name>A0ABP7P149_9ACTN</name>
<evidence type="ECO:0000313" key="1">
    <source>
        <dbReference type="EMBL" id="GAA3957830.1"/>
    </source>
</evidence>
<comment type="caution">
    <text evidence="1">The sequence shown here is derived from an EMBL/GenBank/DDBJ whole genome shotgun (WGS) entry which is preliminary data.</text>
</comment>
<evidence type="ECO:0000313" key="2">
    <source>
        <dbReference type="Proteomes" id="UP001418444"/>
    </source>
</evidence>
<accession>A0ABP7P149</accession>
<dbReference type="Proteomes" id="UP001418444">
    <property type="component" value="Unassembled WGS sequence"/>
</dbReference>
<dbReference type="EMBL" id="BAAAZW010000004">
    <property type="protein sequence ID" value="GAA3957830.1"/>
    <property type="molecule type" value="Genomic_DNA"/>
</dbReference>
<sequence>MADLAPADADMFWSSRRRASDQFLLYCFAAHSDTSIDRLIRELRGHADRIPDLHLRVAPVWRDLAYPRWCTAAVGDGQFRHHRGPRTWDECRAAVADLLTEGLDPTVHSWRVHLFGPVTGAPRASGPATVAVVQISHALADGRGASDLARALLGGTVPETAAVPGDPPGAVAAMVGAAEVPLRLVAAFGLGLVAWRRAGPEPAESGPEPLPATVLNRRPGPLRRVDLVVTDAELLRLGDASITVSVLAVLAQVLTDFLPDADPALAVELTLARSDGFDHSDVARNRFHTAGVRLYPDLAPDARAQAIAAEITDARRRDETPARRADRRAAAVTPPVLRAFAARVAANAPAPDRVTGVTVVSSVNRGPADFRLAGGDVLFTAGFPALSAVHAMTIGVHGLGGTVTISVTTDPAAVDADRFVRVLRSALGRSVVT</sequence>
<protein>
    <submittedName>
        <fullName evidence="1">Wax ester/triacylglycerol synthase family O-acyltransferase</fullName>
    </submittedName>
</protein>